<dbReference type="Gene3D" id="2.40.128.520">
    <property type="match status" value="1"/>
</dbReference>
<dbReference type="Proteomes" id="UP000002770">
    <property type="component" value="Unassembled WGS sequence"/>
</dbReference>
<protein>
    <submittedName>
        <fullName evidence="3">Signal peptide protein</fullName>
    </submittedName>
</protein>
<dbReference type="PANTHER" id="PTHR36919:SF3">
    <property type="entry name" value="BLL5882 PROTEIN"/>
    <property type="match status" value="1"/>
</dbReference>
<evidence type="ECO:0000313" key="3">
    <source>
        <dbReference type="EMBL" id="EHL32073.1"/>
    </source>
</evidence>
<dbReference type="AlphaFoldDB" id="G9EKW2"/>
<feature type="domain" description="DUF2147" evidence="2">
    <location>
        <begin position="28"/>
        <end position="143"/>
    </location>
</feature>
<dbReference type="RefSeq" id="WP_006869809.1">
    <property type="nucleotide sequence ID" value="NZ_JH413805.1"/>
</dbReference>
<sequence length="143" mass="15308">MSLWKTVCGLVFAVSCLPAIAASQSPLGNWTTVDDKTGEKRAIITISESGGVLNGVIDKVFPQPGDTGICDKCPGSFKGKKIKGIQFLWGLKKEGDNEWGGGSILDPKTGKVYKVKATLDGNKLHVRGYLGVSLLGRTQTWVR</sequence>
<gene>
    <name evidence="3" type="ORF">LDG_5856</name>
</gene>
<evidence type="ECO:0000259" key="2">
    <source>
        <dbReference type="Pfam" id="PF09917"/>
    </source>
</evidence>
<evidence type="ECO:0000313" key="4">
    <source>
        <dbReference type="Proteomes" id="UP000002770"/>
    </source>
</evidence>
<dbReference type="EMBL" id="JH413805">
    <property type="protein sequence ID" value="EHL32073.1"/>
    <property type="molecule type" value="Genomic_DNA"/>
</dbReference>
<dbReference type="eggNOG" id="COG4731">
    <property type="taxonomic scope" value="Bacteria"/>
</dbReference>
<dbReference type="InterPro" id="IPR019223">
    <property type="entry name" value="DUF2147"/>
</dbReference>
<reference evidence="3 4" key="1">
    <citation type="journal article" date="2011" name="BMC Genomics">
        <title>Insight into cross-talk between intra-amoebal pathogens.</title>
        <authorList>
            <person name="Gimenez G."/>
            <person name="Bertelli C."/>
            <person name="Moliner C."/>
            <person name="Robert C."/>
            <person name="Raoult D."/>
            <person name="Fournier P.E."/>
            <person name="Greub G."/>
        </authorList>
    </citation>
    <scope>NUCLEOTIDE SEQUENCE [LARGE SCALE GENOMIC DNA]</scope>
    <source>
        <strain evidence="3 4">LLAP12</strain>
    </source>
</reference>
<organism evidence="3 4">
    <name type="scientific">Legionella drancourtii LLAP12</name>
    <dbReference type="NCBI Taxonomy" id="658187"/>
    <lineage>
        <taxon>Bacteria</taxon>
        <taxon>Pseudomonadati</taxon>
        <taxon>Pseudomonadota</taxon>
        <taxon>Gammaproteobacteria</taxon>
        <taxon>Legionellales</taxon>
        <taxon>Legionellaceae</taxon>
        <taxon>Legionella</taxon>
    </lineage>
</organism>
<dbReference type="Pfam" id="PF09917">
    <property type="entry name" value="DUF2147"/>
    <property type="match status" value="1"/>
</dbReference>
<dbReference type="OrthoDB" id="9814399at2"/>
<keyword evidence="4" id="KW-1185">Reference proteome</keyword>
<name>G9EKW2_9GAMM</name>
<dbReference type="InParanoid" id="G9EKW2"/>
<feature type="chain" id="PRO_5003521298" evidence="1">
    <location>
        <begin position="22"/>
        <end position="143"/>
    </location>
</feature>
<accession>G9EKW2</accession>
<proteinExistence type="predicted"/>
<dbReference type="HOGENOM" id="CLU_108869_0_1_6"/>
<dbReference type="PROSITE" id="PS51257">
    <property type="entry name" value="PROKAR_LIPOPROTEIN"/>
    <property type="match status" value="1"/>
</dbReference>
<dbReference type="STRING" id="658187.LDG_5856"/>
<keyword evidence="1" id="KW-0732">Signal</keyword>
<feature type="signal peptide" evidence="1">
    <location>
        <begin position="1"/>
        <end position="21"/>
    </location>
</feature>
<dbReference type="PANTHER" id="PTHR36919">
    <property type="entry name" value="BLR1215 PROTEIN"/>
    <property type="match status" value="1"/>
</dbReference>
<evidence type="ECO:0000256" key="1">
    <source>
        <dbReference type="SAM" id="SignalP"/>
    </source>
</evidence>